<dbReference type="AlphaFoldDB" id="A0A9W9WK63"/>
<gene>
    <name evidence="1" type="ORF">N7530_010243</name>
</gene>
<organism evidence="1 2">
    <name type="scientific">Penicillium desertorum</name>
    <dbReference type="NCBI Taxonomy" id="1303715"/>
    <lineage>
        <taxon>Eukaryota</taxon>
        <taxon>Fungi</taxon>
        <taxon>Dikarya</taxon>
        <taxon>Ascomycota</taxon>
        <taxon>Pezizomycotina</taxon>
        <taxon>Eurotiomycetes</taxon>
        <taxon>Eurotiomycetidae</taxon>
        <taxon>Eurotiales</taxon>
        <taxon>Aspergillaceae</taxon>
        <taxon>Penicillium</taxon>
    </lineage>
</organism>
<dbReference type="Proteomes" id="UP001147760">
    <property type="component" value="Unassembled WGS sequence"/>
</dbReference>
<proteinExistence type="predicted"/>
<evidence type="ECO:0000313" key="2">
    <source>
        <dbReference type="Proteomes" id="UP001147760"/>
    </source>
</evidence>
<dbReference type="EMBL" id="JAPWDO010000006">
    <property type="protein sequence ID" value="KAJ5466456.1"/>
    <property type="molecule type" value="Genomic_DNA"/>
</dbReference>
<keyword evidence="2" id="KW-1185">Reference proteome</keyword>
<dbReference type="InterPro" id="IPR036928">
    <property type="entry name" value="AS_sf"/>
</dbReference>
<comment type="caution">
    <text evidence="1">The sequence shown here is derived from an EMBL/GenBank/DDBJ whole genome shotgun (WGS) entry which is preliminary data.</text>
</comment>
<dbReference type="OrthoDB" id="566138at2759"/>
<evidence type="ECO:0000313" key="1">
    <source>
        <dbReference type="EMBL" id="KAJ5466456.1"/>
    </source>
</evidence>
<protein>
    <submittedName>
        <fullName evidence="1">Amidase signature enzyme</fullName>
    </submittedName>
</protein>
<reference evidence="1" key="1">
    <citation type="submission" date="2022-12" db="EMBL/GenBank/DDBJ databases">
        <authorList>
            <person name="Petersen C."/>
        </authorList>
    </citation>
    <scope>NUCLEOTIDE SEQUENCE</scope>
    <source>
        <strain evidence="1">IBT 17660</strain>
    </source>
</reference>
<dbReference type="SUPFAM" id="SSF75304">
    <property type="entry name" value="Amidase signature (AS) enzymes"/>
    <property type="match status" value="1"/>
</dbReference>
<dbReference type="Gene3D" id="3.90.1300.10">
    <property type="entry name" value="Amidase signature (AS) domain"/>
    <property type="match status" value="1"/>
</dbReference>
<accession>A0A9W9WK63</accession>
<name>A0A9W9WK63_9EURO</name>
<reference evidence="1" key="2">
    <citation type="journal article" date="2023" name="IMA Fungus">
        <title>Comparative genomic study of the Penicillium genus elucidates a diverse pangenome and 15 lateral gene transfer events.</title>
        <authorList>
            <person name="Petersen C."/>
            <person name="Sorensen T."/>
            <person name="Nielsen M.R."/>
            <person name="Sondergaard T.E."/>
            <person name="Sorensen J.L."/>
            <person name="Fitzpatrick D.A."/>
            <person name="Frisvad J.C."/>
            <person name="Nielsen K.L."/>
        </authorList>
    </citation>
    <scope>NUCLEOTIDE SEQUENCE</scope>
    <source>
        <strain evidence="1">IBT 17660</strain>
    </source>
</reference>
<sequence>MNAIDGNKQIDELKQDLRRAARDILDDQIDEEKINILAAPGDSPLCVQASAANNSSRRVGPGYPVARAPIGQLRYNDRPFGLCLVARANEEQTLLRFMGVYEEVAKPGPVPKFRMTV</sequence>